<feature type="region of interest" description="Disordered" evidence="5">
    <location>
        <begin position="1250"/>
        <end position="1285"/>
    </location>
</feature>
<feature type="compositionally biased region" description="Polar residues" evidence="5">
    <location>
        <begin position="1254"/>
        <end position="1266"/>
    </location>
</feature>
<dbReference type="InterPro" id="IPR007452">
    <property type="entry name" value="TamB_C"/>
</dbReference>
<reference evidence="8" key="1">
    <citation type="journal article" date="2019" name="Int. J. Syst. Evol. Microbiol.">
        <title>The Global Catalogue of Microorganisms (GCM) 10K type strain sequencing project: providing services to taxonomists for standard genome sequencing and annotation.</title>
        <authorList>
            <consortium name="The Broad Institute Genomics Platform"/>
            <consortium name="The Broad Institute Genome Sequencing Center for Infectious Disease"/>
            <person name="Wu L."/>
            <person name="Ma J."/>
        </authorList>
    </citation>
    <scope>NUCLEOTIDE SEQUENCE [LARGE SCALE GENOMIC DNA]</scope>
    <source>
        <strain evidence="8">JCM 18053</strain>
    </source>
</reference>
<sequence>MLVFLLLLVGLAVFHRPLLLTAIRWVGPKAAQKLDLPLSWAVDGSLWGDLRITDVETGGGPEHWLPKAMVGELAAEYDWRALARGDYENSVKRITLHDVEAEADLRRLPASKPKETPPPNQKSGEMPPIVWPRTVDIKNINATVTLADGRKLILRGLTLQMGEGMPGVFECHEFRQEPGNVHLENLRADVEWETRKLMVKNLTLPKQVVLERLELDVHGLWEADNSALVVLLAKLGAARFEVNAKAAGLLKAPMQVQAKVLGRDLRSEELQTLGLPKEVFFEKGTLDLTVAGDPATPSELKVDVGLALANLRTAGATVDAISVAATVKDGRAEVQGVKVTRGSNQLDVTAQALLPQDLKDLMATPWTAQVKGVLPQVTAFLDQPPPLKGALALNVTAEGKGATPLKANGELTGETLSFETYKLPKLRSLFSLDGKQARFELPPLELGVGNTVALTATMLMQDAMPVQANWTVKVADPAGLMKTTGLPPPEKAVKGRVESVGQANFNVQDLSAKNYNGLVADLSLKLDEAAYGEGQVQQVALQTRVEKGRALVELAKVQLDAKNAVSLTGGMDIQPPFAFTAQGDVAMPELTALNALLKSFGAPAMESGAIAGKLQATGQIKPWLCQGTVKMDATTVRTATMPQAVTAALETTFEGTKANLQKLEATLGPWRLMVKGTVDEKQAQLAELKVWQNKTLLLDGTVSAPFDVMKPEVVNGQPVKVAITAKDLRFHEILAAAGIQDIPAGILNADIQVNGRPESAQGRIFFELKDVSVPKGPKAFRPATLRSETVLENKRVKTLTTVTQPPLQPLTVEGDLPLDVAALAKSPKLLNETPLKFNVKLPETDLSFLREYAPDMIRSIPARAKIDVQVTGTVGKPVVKGEVDVDVKEVVWAKPDLPSVRDVKVRIVANDRKITLEDISAVLAGGRVKLNGTVDVTDGANPALDLNIQAREALAFRDPTTSVRANADITCQGTLQQARVAGVVEAVRGRVFKEIDLLPVLKLPADVPPVPPDTGRSEAKLTLPPMLKDWTFDLKVRTRDPLLVSGNLANGAVSADVLLSGRGDAPQLTGGATIDRLLLKLPFSMVKITKGVITLRPAHPFDPDLDIRGESRIGSSEITLYIYGDSTNPKTRFTSTPPMSEPDIVTLLATGTTLNGSASELASEAATRAAFLFLSEFYRKTFNKKKVVREEPPRLNMTFNPSGADRSSDSVQATYDLSEKWRVTGRFTQTGRMKALLGYVLRFGKAAQAMDARPSTSMGTTTNMSPTPLPASGAPAPVPVAAPTR</sequence>
<keyword evidence="8" id="KW-1185">Reference proteome</keyword>
<dbReference type="Proteomes" id="UP001499852">
    <property type="component" value="Unassembled WGS sequence"/>
</dbReference>
<evidence type="ECO:0000256" key="1">
    <source>
        <dbReference type="ARBA" id="ARBA00004167"/>
    </source>
</evidence>
<comment type="caution">
    <text evidence="7">The sequence shown here is derived from an EMBL/GenBank/DDBJ whole genome shotgun (WGS) entry which is preliminary data.</text>
</comment>
<name>A0ABP9P2B6_9BACT</name>
<evidence type="ECO:0000256" key="4">
    <source>
        <dbReference type="ARBA" id="ARBA00023136"/>
    </source>
</evidence>
<keyword evidence="2" id="KW-0812">Transmembrane</keyword>
<evidence type="ECO:0000313" key="7">
    <source>
        <dbReference type="EMBL" id="GAA5139523.1"/>
    </source>
</evidence>
<dbReference type="PANTHER" id="PTHR36985">
    <property type="entry name" value="TRANSLOCATION AND ASSEMBLY MODULE SUBUNIT TAMB"/>
    <property type="match status" value="1"/>
</dbReference>
<feature type="compositionally biased region" description="Basic and acidic residues" evidence="5">
    <location>
        <begin position="105"/>
        <end position="115"/>
    </location>
</feature>
<evidence type="ECO:0000256" key="2">
    <source>
        <dbReference type="ARBA" id="ARBA00022692"/>
    </source>
</evidence>
<dbReference type="EMBL" id="BAABIA010000004">
    <property type="protein sequence ID" value="GAA5139523.1"/>
    <property type="molecule type" value="Genomic_DNA"/>
</dbReference>
<dbReference type="PANTHER" id="PTHR36985:SF1">
    <property type="entry name" value="TRANSLOCATION AND ASSEMBLY MODULE SUBUNIT TAMB"/>
    <property type="match status" value="1"/>
</dbReference>
<feature type="compositionally biased region" description="Pro residues" evidence="5">
    <location>
        <begin position="1276"/>
        <end position="1285"/>
    </location>
</feature>
<proteinExistence type="predicted"/>
<organism evidence="7 8">
    <name type="scientific">Prosthecobacter algae</name>
    <dbReference type="NCBI Taxonomy" id="1144682"/>
    <lineage>
        <taxon>Bacteria</taxon>
        <taxon>Pseudomonadati</taxon>
        <taxon>Verrucomicrobiota</taxon>
        <taxon>Verrucomicrobiia</taxon>
        <taxon>Verrucomicrobiales</taxon>
        <taxon>Verrucomicrobiaceae</taxon>
        <taxon>Prosthecobacter</taxon>
    </lineage>
</organism>
<keyword evidence="4" id="KW-0472">Membrane</keyword>
<gene>
    <name evidence="7" type="ORF">GCM10023213_20310</name>
</gene>
<keyword evidence="3" id="KW-1133">Transmembrane helix</keyword>
<accession>A0ABP9P2B6</accession>
<dbReference type="RefSeq" id="WP_345736268.1">
    <property type="nucleotide sequence ID" value="NZ_BAABIA010000004.1"/>
</dbReference>
<evidence type="ECO:0000259" key="6">
    <source>
        <dbReference type="Pfam" id="PF04357"/>
    </source>
</evidence>
<evidence type="ECO:0000256" key="5">
    <source>
        <dbReference type="SAM" id="MobiDB-lite"/>
    </source>
</evidence>
<protein>
    <recommendedName>
        <fullName evidence="6">Translocation and assembly module TamB C-terminal domain-containing protein</fullName>
    </recommendedName>
</protein>
<dbReference type="Pfam" id="PF04357">
    <property type="entry name" value="TamB"/>
    <property type="match status" value="1"/>
</dbReference>
<feature type="region of interest" description="Disordered" evidence="5">
    <location>
        <begin position="105"/>
        <end position="128"/>
    </location>
</feature>
<comment type="subcellular location">
    <subcellularLocation>
        <location evidence="1">Membrane</location>
        <topology evidence="1">Single-pass membrane protein</topology>
    </subcellularLocation>
</comment>
<evidence type="ECO:0000313" key="8">
    <source>
        <dbReference type="Proteomes" id="UP001499852"/>
    </source>
</evidence>
<evidence type="ECO:0000256" key="3">
    <source>
        <dbReference type="ARBA" id="ARBA00022989"/>
    </source>
</evidence>
<feature type="domain" description="Translocation and assembly module TamB C-terminal" evidence="6">
    <location>
        <begin position="924"/>
        <end position="1190"/>
    </location>
</feature>